<dbReference type="Gene3D" id="2.60.120.1440">
    <property type="match status" value="1"/>
</dbReference>
<dbReference type="Pfam" id="PF04773">
    <property type="entry name" value="FecR"/>
    <property type="match status" value="1"/>
</dbReference>
<keyword evidence="1" id="KW-0812">Transmembrane</keyword>
<dbReference type="AlphaFoldDB" id="A0A1G9KZ08"/>
<evidence type="ECO:0000313" key="4">
    <source>
        <dbReference type="EMBL" id="SDL54743.1"/>
    </source>
</evidence>
<feature type="transmembrane region" description="Helical" evidence="1">
    <location>
        <begin position="77"/>
        <end position="99"/>
    </location>
</feature>
<proteinExistence type="predicted"/>
<organism evidence="4 5">
    <name type="scientific">Catalinimonas alkaloidigena</name>
    <dbReference type="NCBI Taxonomy" id="1075417"/>
    <lineage>
        <taxon>Bacteria</taxon>
        <taxon>Pseudomonadati</taxon>
        <taxon>Bacteroidota</taxon>
        <taxon>Cytophagia</taxon>
        <taxon>Cytophagales</taxon>
        <taxon>Catalimonadaceae</taxon>
        <taxon>Catalinimonas</taxon>
    </lineage>
</organism>
<gene>
    <name evidence="4" type="ORF">SAMN05421823_106288</name>
</gene>
<dbReference type="PIRSF" id="PIRSF018266">
    <property type="entry name" value="FecR"/>
    <property type="match status" value="1"/>
</dbReference>
<accession>A0A1G9KZ08</accession>
<dbReference type="InterPro" id="IPR032508">
    <property type="entry name" value="FecR_C"/>
</dbReference>
<keyword evidence="1" id="KW-0472">Membrane</keyword>
<evidence type="ECO:0000259" key="3">
    <source>
        <dbReference type="Pfam" id="PF16344"/>
    </source>
</evidence>
<dbReference type="EMBL" id="FNFO01000006">
    <property type="protein sequence ID" value="SDL54743.1"/>
    <property type="molecule type" value="Genomic_DNA"/>
</dbReference>
<dbReference type="Pfam" id="PF16344">
    <property type="entry name" value="FecR_C"/>
    <property type="match status" value="1"/>
</dbReference>
<dbReference type="Gene3D" id="3.55.50.30">
    <property type="match status" value="1"/>
</dbReference>
<evidence type="ECO:0000259" key="2">
    <source>
        <dbReference type="Pfam" id="PF04773"/>
    </source>
</evidence>
<dbReference type="InterPro" id="IPR012373">
    <property type="entry name" value="Ferrdict_sens_TM"/>
</dbReference>
<protein>
    <submittedName>
        <fullName evidence="4">Ferric-dicitrate binding protein FerR, regulates iron transport through sigma-19</fullName>
    </submittedName>
</protein>
<reference evidence="4 5" key="1">
    <citation type="submission" date="2016-10" db="EMBL/GenBank/DDBJ databases">
        <authorList>
            <person name="de Groot N.N."/>
        </authorList>
    </citation>
    <scope>NUCLEOTIDE SEQUENCE [LARGE SCALE GENOMIC DNA]</scope>
    <source>
        <strain evidence="4 5">DSM 25186</strain>
    </source>
</reference>
<dbReference type="PANTHER" id="PTHR30273:SF2">
    <property type="entry name" value="PROTEIN FECR"/>
    <property type="match status" value="1"/>
</dbReference>
<dbReference type="STRING" id="1075417.SAMN05421823_106288"/>
<keyword evidence="5" id="KW-1185">Reference proteome</keyword>
<sequence length="316" mass="36373">MKADRSSSRRSLFWDFRPKRRKEERTNDPLAGLRFQEALPSDREVSDAEIDRQVARLQTKLRQRRDQTARSHSLRPWLPRVAAVLAGIMVVGSALFWLLHAQTVRVETAFGETKVFWLPDSSRVTLNAHSSLTYTADWEEGTTREVHLEGEAFFSVRKQQTATGRVKFVVHTEDVHVEVLGTEFNVRQRRDQTQVMLEEGSVRLRVKEHPHEILMQPGDLVEVLPRTHEVQQRIVNPERYSSWKQHQWILNNTSLQEIAGRIEELYGLPVRLPDSATAHLQLTGTFPTGELTKLLDVLSASTGLQVEQQKDQILLH</sequence>
<dbReference type="PANTHER" id="PTHR30273">
    <property type="entry name" value="PERIPLASMIC SIGNAL SENSOR AND SIGMA FACTOR ACTIVATOR FECR-RELATED"/>
    <property type="match status" value="1"/>
</dbReference>
<evidence type="ECO:0000313" key="5">
    <source>
        <dbReference type="Proteomes" id="UP000198510"/>
    </source>
</evidence>
<dbReference type="Proteomes" id="UP000198510">
    <property type="component" value="Unassembled WGS sequence"/>
</dbReference>
<feature type="domain" description="Protein FecR C-terminal" evidence="3">
    <location>
        <begin position="248"/>
        <end position="314"/>
    </location>
</feature>
<keyword evidence="1" id="KW-1133">Transmembrane helix</keyword>
<dbReference type="RefSeq" id="WP_089684121.1">
    <property type="nucleotide sequence ID" value="NZ_FNFO01000006.1"/>
</dbReference>
<feature type="domain" description="FecR protein" evidence="2">
    <location>
        <begin position="105"/>
        <end position="203"/>
    </location>
</feature>
<dbReference type="InterPro" id="IPR006860">
    <property type="entry name" value="FecR"/>
</dbReference>
<evidence type="ECO:0000256" key="1">
    <source>
        <dbReference type="SAM" id="Phobius"/>
    </source>
</evidence>
<dbReference type="GO" id="GO:0016989">
    <property type="term" value="F:sigma factor antagonist activity"/>
    <property type="evidence" value="ECO:0007669"/>
    <property type="project" value="TreeGrafter"/>
</dbReference>
<name>A0A1G9KZ08_9BACT</name>
<dbReference type="OrthoDB" id="1452822at2"/>